<gene>
    <name evidence="1" type="ORF">GGQ73_004694</name>
</gene>
<evidence type="ECO:0000313" key="2">
    <source>
        <dbReference type="Proteomes" id="UP000565286"/>
    </source>
</evidence>
<proteinExistence type="predicted"/>
<accession>A0A7W6CE90</accession>
<keyword evidence="2" id="KW-1185">Reference proteome</keyword>
<dbReference type="EMBL" id="JACIDV010000026">
    <property type="protein sequence ID" value="MBB3948703.1"/>
    <property type="molecule type" value="Genomic_DNA"/>
</dbReference>
<name>A0A7W6CE90_9HYPH</name>
<evidence type="ECO:0000313" key="1">
    <source>
        <dbReference type="EMBL" id="MBB3948703.1"/>
    </source>
</evidence>
<sequence>MIDDDAQQASACLDETKAKIREAFSQSRKIPAKLKAKAALKRSEG</sequence>
<comment type="caution">
    <text evidence="1">The sequence shown here is derived from an EMBL/GenBank/DDBJ whole genome shotgun (WGS) entry which is preliminary data.</text>
</comment>
<dbReference type="Proteomes" id="UP000565286">
    <property type="component" value="Unassembled WGS sequence"/>
</dbReference>
<dbReference type="RefSeq" id="WP_183897978.1">
    <property type="nucleotide sequence ID" value="NZ_JACIDV010000026.1"/>
</dbReference>
<reference evidence="1 2" key="1">
    <citation type="submission" date="2020-08" db="EMBL/GenBank/DDBJ databases">
        <title>Genomic Encyclopedia of Type Strains, Phase IV (KMG-IV): sequencing the most valuable type-strain genomes for metagenomic binning, comparative biology and taxonomic classification.</title>
        <authorList>
            <person name="Goeker M."/>
        </authorList>
    </citation>
    <scope>NUCLEOTIDE SEQUENCE [LARGE SCALE GENOMIC DNA]</scope>
    <source>
        <strain evidence="1 2">DSM 26438</strain>
    </source>
</reference>
<organism evidence="1 2">
    <name type="scientific">Rhizobium skierniewicense</name>
    <dbReference type="NCBI Taxonomy" id="984260"/>
    <lineage>
        <taxon>Bacteria</taxon>
        <taxon>Pseudomonadati</taxon>
        <taxon>Pseudomonadota</taxon>
        <taxon>Alphaproteobacteria</taxon>
        <taxon>Hyphomicrobiales</taxon>
        <taxon>Rhizobiaceae</taxon>
        <taxon>Rhizobium/Agrobacterium group</taxon>
        <taxon>Rhizobium</taxon>
    </lineage>
</organism>
<protein>
    <submittedName>
        <fullName evidence="1">Uncharacterized protein</fullName>
    </submittedName>
</protein>
<dbReference type="AlphaFoldDB" id="A0A7W6CE90"/>